<evidence type="ECO:0000256" key="1">
    <source>
        <dbReference type="SAM" id="Phobius"/>
    </source>
</evidence>
<evidence type="ECO:0000313" key="2">
    <source>
        <dbReference type="EMBL" id="CCH57745.1"/>
    </source>
</evidence>
<keyword evidence="3" id="KW-1185">Reference proteome</keyword>
<dbReference type="GeneID" id="12979024"/>
<accession>I2GUE4</accession>
<feature type="transmembrane region" description="Helical" evidence="1">
    <location>
        <begin position="6"/>
        <end position="36"/>
    </location>
</feature>
<dbReference type="OrthoDB" id="32675at10239"/>
<keyword evidence="1" id="KW-1133">Transmembrane helix</keyword>
<evidence type="ECO:0000313" key="3">
    <source>
        <dbReference type="Proteomes" id="UP000002880"/>
    </source>
</evidence>
<protein>
    <submittedName>
        <fullName evidence="2">Uncharacterized protein</fullName>
    </submittedName>
</protein>
<dbReference type="Proteomes" id="UP000002880">
    <property type="component" value="Segment"/>
</dbReference>
<keyword evidence="1" id="KW-0812">Transmembrane</keyword>
<proteinExistence type="predicted"/>
<reference evidence="2 3" key="2">
    <citation type="submission" date="2012-05" db="EMBL/GenBank/DDBJ databases">
        <authorList>
            <person name="Volozhantsev N."/>
        </authorList>
    </citation>
    <scope>NUCLEOTIDE SEQUENCE [LARGE SCALE GENOMIC DNA]</scope>
</reference>
<dbReference type="EMBL" id="HE806280">
    <property type="protein sequence ID" value="CCH57745.1"/>
    <property type="molecule type" value="Genomic_DNA"/>
</dbReference>
<organism evidence="2 3">
    <name type="scientific">Acinetobacter phage AP22</name>
    <dbReference type="NCBI Taxonomy" id="1187128"/>
    <lineage>
        <taxon>Viruses</taxon>
        <taxon>Duplodnaviria</taxon>
        <taxon>Heunggongvirae</taxon>
        <taxon>Uroviricota</taxon>
        <taxon>Caudoviricetes</taxon>
        <taxon>Obolenskvirus</taxon>
        <taxon>Obolenskvirus AP22</taxon>
    </lineage>
</organism>
<dbReference type="RefSeq" id="YP_006383787.1">
    <property type="nucleotide sequence ID" value="NC_017984.1"/>
</dbReference>
<reference evidence="2 3" key="1">
    <citation type="submission" date="2012-05" db="EMBL/GenBank/DDBJ databases">
        <title>The genome sequence of bacteriophage AP22 lytic for Acinetobacter baumannii.</title>
        <authorList>
            <person name="Volozhantsev N.V."/>
            <person name="Popova A.V."/>
            <person name="Bogun A.G."/>
        </authorList>
    </citation>
    <scope>NUCLEOTIDE SEQUENCE [LARGE SCALE GENOMIC DNA]</scope>
</reference>
<name>I2GUE4_9CAUD</name>
<sequence length="129" mass="14153">MKLAMLVYFASLSTGLCAFLMLVGLILIAVFGAVLINRSITNDVYDHDADYAVKKRNQANSAFKAVKKFGLIGPMLIALSILIPSEKTIYIMAGAYVTEQIASNERVQKIGSDVLQVIEGKLEKLKQEK</sequence>
<dbReference type="KEGG" id="vg:12979024"/>
<keyword evidence="1" id="KW-0472">Membrane</keyword>